<keyword evidence="2" id="KW-1185">Reference proteome</keyword>
<protein>
    <submittedName>
        <fullName evidence="1">Uncharacterized protein</fullName>
    </submittedName>
</protein>
<organism evidence="1 2">
    <name type="scientific">Pristionchus mayeri</name>
    <dbReference type="NCBI Taxonomy" id="1317129"/>
    <lineage>
        <taxon>Eukaryota</taxon>
        <taxon>Metazoa</taxon>
        <taxon>Ecdysozoa</taxon>
        <taxon>Nematoda</taxon>
        <taxon>Chromadorea</taxon>
        <taxon>Rhabditida</taxon>
        <taxon>Rhabditina</taxon>
        <taxon>Diplogasteromorpha</taxon>
        <taxon>Diplogasteroidea</taxon>
        <taxon>Neodiplogasteridae</taxon>
        <taxon>Pristionchus</taxon>
    </lineage>
</organism>
<comment type="caution">
    <text evidence="1">The sequence shown here is derived from an EMBL/GenBank/DDBJ whole genome shotgun (WGS) entry which is preliminary data.</text>
</comment>
<evidence type="ECO:0000313" key="1">
    <source>
        <dbReference type="EMBL" id="GMR35677.1"/>
    </source>
</evidence>
<accession>A0AAN4Z703</accession>
<sequence>MDLTDLPSDIIRKVVRVGHESIDNQRLVSYWFKYKLILRSFDRPSLPVLEWLSFDSTTRSMSMRIPTEFGQYYGFKIDHKANDINVISRPISSISETMSRIADRCSRIQCLELSLDGDSIEYNRLISEALSKVHIDE</sequence>
<evidence type="ECO:0000313" key="2">
    <source>
        <dbReference type="Proteomes" id="UP001328107"/>
    </source>
</evidence>
<dbReference type="AlphaFoldDB" id="A0AAN4Z703"/>
<dbReference type="Proteomes" id="UP001328107">
    <property type="component" value="Unassembled WGS sequence"/>
</dbReference>
<name>A0AAN4Z703_9BILA</name>
<proteinExistence type="predicted"/>
<gene>
    <name evidence="1" type="ORF">PMAYCL1PPCAC_05872</name>
</gene>
<reference evidence="2" key="1">
    <citation type="submission" date="2022-10" db="EMBL/GenBank/DDBJ databases">
        <title>Genome assembly of Pristionchus species.</title>
        <authorList>
            <person name="Yoshida K."/>
            <person name="Sommer R.J."/>
        </authorList>
    </citation>
    <scope>NUCLEOTIDE SEQUENCE [LARGE SCALE GENOMIC DNA]</scope>
    <source>
        <strain evidence="2">RS5460</strain>
    </source>
</reference>
<dbReference type="EMBL" id="BTRK01000002">
    <property type="protein sequence ID" value="GMR35677.1"/>
    <property type="molecule type" value="Genomic_DNA"/>
</dbReference>
<feature type="non-terminal residue" evidence="1">
    <location>
        <position position="137"/>
    </location>
</feature>